<protein>
    <submittedName>
        <fullName evidence="4">ABC transporter substrate-binding protein</fullName>
    </submittedName>
</protein>
<dbReference type="PANTHER" id="PTHR30290">
    <property type="entry name" value="PERIPLASMIC BINDING COMPONENT OF ABC TRANSPORTER"/>
    <property type="match status" value="1"/>
</dbReference>
<organism evidence="4 5">
    <name type="scientific">Parafrankia soli</name>
    <dbReference type="NCBI Taxonomy" id="2599596"/>
    <lineage>
        <taxon>Bacteria</taxon>
        <taxon>Bacillati</taxon>
        <taxon>Actinomycetota</taxon>
        <taxon>Actinomycetes</taxon>
        <taxon>Frankiales</taxon>
        <taxon>Frankiaceae</taxon>
        <taxon>Parafrankia</taxon>
    </lineage>
</organism>
<dbReference type="Pfam" id="PF00496">
    <property type="entry name" value="SBP_bac_5"/>
    <property type="match status" value="1"/>
</dbReference>
<dbReference type="GO" id="GO:0042597">
    <property type="term" value="C:periplasmic space"/>
    <property type="evidence" value="ECO:0007669"/>
    <property type="project" value="UniProtKB-ARBA"/>
</dbReference>
<sequence length="524" mass="55567">MTTMLDRRLLLRSGALALLGTAGLAACSDDSPTAEKPASPAPSPRRGGTLRAAFVGGGAAETLNFLMGPTPLDYIRARSMHGALGILDPNEPDGVRYELLEGIDAAADLTSYTLRVRPGATFTDGSPVTARDVLYSLKAPTKLGSLPYLKPPAANFDLAGARVEGDRTLVLPTRSPIADGRLILCQSTLVLKDGTTEFTATMPTSGPFRLTGFEPGRGSSFARNDDWVGLTLGGGPYLDGLELRTVADATARVNALTGKQVEFAAGLGPVAARTLADSDAFEVVTAELPYATMQSFALNLSFPPFADVRVRQAFKFAIDRQRIVDTVYFGRAFVGNDLAGLGFADYADDIEQRPHDPARARSLLREAGAENLAVTLTTAPEMSGMTETATLYAEQLREAGVNVTLDERAAGQLFSDYPAYVRLPFAASYNPPVPPLSNYVITRAGGAPSAFGFNRPDVDALVRTARSATGEAARRDAAKQAQRILWDEGNSVVPVFVPAINGQAANVHGVAEDLFTDFSQAYLA</sequence>
<dbReference type="CDD" id="cd08503">
    <property type="entry name" value="PBP2_NikA_DppA_OppA_like_17"/>
    <property type="match status" value="1"/>
</dbReference>
<dbReference type="GO" id="GO:1904680">
    <property type="term" value="F:peptide transmembrane transporter activity"/>
    <property type="evidence" value="ECO:0007669"/>
    <property type="project" value="TreeGrafter"/>
</dbReference>
<reference evidence="5" key="1">
    <citation type="submission" date="2016-07" db="EMBL/GenBank/DDBJ databases">
        <title>Frankia sp. NRRL B-16219 Genome sequencing.</title>
        <authorList>
            <person name="Ghodhbane-Gtari F."/>
            <person name="Swanson E."/>
            <person name="Gueddou A."/>
            <person name="Louati M."/>
            <person name="Nouioui I."/>
            <person name="Hezbri K."/>
            <person name="Abebe-Akele F."/>
            <person name="Simpson S."/>
            <person name="Morris K."/>
            <person name="Thomas K."/>
            <person name="Gtari M."/>
            <person name="Tisa L.S."/>
        </authorList>
    </citation>
    <scope>NUCLEOTIDE SEQUENCE [LARGE SCALE GENOMIC DNA]</scope>
    <source>
        <strain evidence="5">NRRL B-16219</strain>
    </source>
</reference>
<dbReference type="PIRSF" id="PIRSF002741">
    <property type="entry name" value="MppA"/>
    <property type="match status" value="1"/>
</dbReference>
<evidence type="ECO:0000256" key="2">
    <source>
        <dbReference type="SAM" id="SignalP"/>
    </source>
</evidence>
<gene>
    <name evidence="4" type="ORF">BBK14_16355</name>
</gene>
<comment type="caution">
    <text evidence="4">The sequence shown here is derived from an EMBL/GenBank/DDBJ whole genome shotgun (WGS) entry which is preliminary data.</text>
</comment>
<accession>A0A1S1QD09</accession>
<dbReference type="InterPro" id="IPR039424">
    <property type="entry name" value="SBP_5"/>
</dbReference>
<dbReference type="Gene3D" id="3.40.190.10">
    <property type="entry name" value="Periplasmic binding protein-like II"/>
    <property type="match status" value="1"/>
</dbReference>
<keyword evidence="2" id="KW-0732">Signal</keyword>
<dbReference type="AlphaFoldDB" id="A0A1S1QD09"/>
<dbReference type="PROSITE" id="PS51257">
    <property type="entry name" value="PROKAR_LIPOPROTEIN"/>
    <property type="match status" value="1"/>
</dbReference>
<feature type="signal peptide" evidence="2">
    <location>
        <begin position="1"/>
        <end position="25"/>
    </location>
</feature>
<keyword evidence="5" id="KW-1185">Reference proteome</keyword>
<dbReference type="GO" id="GO:0015833">
    <property type="term" value="P:peptide transport"/>
    <property type="evidence" value="ECO:0007669"/>
    <property type="project" value="TreeGrafter"/>
</dbReference>
<dbReference type="InterPro" id="IPR000914">
    <property type="entry name" value="SBP_5_dom"/>
</dbReference>
<evidence type="ECO:0000256" key="1">
    <source>
        <dbReference type="SAM" id="MobiDB-lite"/>
    </source>
</evidence>
<dbReference type="Proteomes" id="UP000179769">
    <property type="component" value="Unassembled WGS sequence"/>
</dbReference>
<feature type="domain" description="Solute-binding protein family 5" evidence="3">
    <location>
        <begin position="97"/>
        <end position="439"/>
    </location>
</feature>
<evidence type="ECO:0000259" key="3">
    <source>
        <dbReference type="Pfam" id="PF00496"/>
    </source>
</evidence>
<feature type="region of interest" description="Disordered" evidence="1">
    <location>
        <begin position="28"/>
        <end position="47"/>
    </location>
</feature>
<dbReference type="EMBL" id="MAXA01000169">
    <property type="protein sequence ID" value="OHV31095.1"/>
    <property type="molecule type" value="Genomic_DNA"/>
</dbReference>
<feature type="chain" id="PRO_5010214967" evidence="2">
    <location>
        <begin position="26"/>
        <end position="524"/>
    </location>
</feature>
<dbReference type="GO" id="GO:0043190">
    <property type="term" value="C:ATP-binding cassette (ABC) transporter complex"/>
    <property type="evidence" value="ECO:0007669"/>
    <property type="project" value="InterPro"/>
</dbReference>
<dbReference type="PANTHER" id="PTHR30290:SF65">
    <property type="entry name" value="MONOACYL PHOSPHATIDYLINOSITOL TETRAMANNOSIDE-BINDING PROTEIN LPQW-RELATED"/>
    <property type="match status" value="1"/>
</dbReference>
<dbReference type="InterPro" id="IPR030678">
    <property type="entry name" value="Peptide/Ni-bd"/>
</dbReference>
<proteinExistence type="predicted"/>
<name>A0A1S1QD09_9ACTN</name>
<evidence type="ECO:0000313" key="5">
    <source>
        <dbReference type="Proteomes" id="UP000179769"/>
    </source>
</evidence>
<dbReference type="Gene3D" id="3.10.105.10">
    <property type="entry name" value="Dipeptide-binding Protein, Domain 3"/>
    <property type="match status" value="1"/>
</dbReference>
<dbReference type="SUPFAM" id="SSF53850">
    <property type="entry name" value="Periplasmic binding protein-like II"/>
    <property type="match status" value="1"/>
</dbReference>
<evidence type="ECO:0000313" key="4">
    <source>
        <dbReference type="EMBL" id="OHV31095.1"/>
    </source>
</evidence>
<dbReference type="OrthoDB" id="9046151at2"/>